<organism evidence="3 4">
    <name type="scientific">Dioscorea zingiberensis</name>
    <dbReference type="NCBI Taxonomy" id="325984"/>
    <lineage>
        <taxon>Eukaryota</taxon>
        <taxon>Viridiplantae</taxon>
        <taxon>Streptophyta</taxon>
        <taxon>Embryophyta</taxon>
        <taxon>Tracheophyta</taxon>
        <taxon>Spermatophyta</taxon>
        <taxon>Magnoliopsida</taxon>
        <taxon>Liliopsida</taxon>
        <taxon>Dioscoreales</taxon>
        <taxon>Dioscoreaceae</taxon>
        <taxon>Dioscorea</taxon>
    </lineage>
</organism>
<comment type="caution">
    <text evidence="3">The sequence shown here is derived from an EMBL/GenBank/DDBJ whole genome shotgun (WGS) entry which is preliminary data.</text>
</comment>
<protein>
    <submittedName>
        <fullName evidence="3">Uncharacterized protein</fullName>
    </submittedName>
</protein>
<evidence type="ECO:0000313" key="3">
    <source>
        <dbReference type="EMBL" id="KAJ0969480.1"/>
    </source>
</evidence>
<reference evidence="3" key="1">
    <citation type="submission" date="2021-03" db="EMBL/GenBank/DDBJ databases">
        <authorList>
            <person name="Li Z."/>
            <person name="Yang C."/>
        </authorList>
    </citation>
    <scope>NUCLEOTIDE SEQUENCE</scope>
    <source>
        <strain evidence="3">Dzin_1.0</strain>
        <tissue evidence="3">Leaf</tissue>
    </source>
</reference>
<keyword evidence="1" id="KW-0175">Coiled coil</keyword>
<dbReference type="EMBL" id="JAGGNH010000006">
    <property type="protein sequence ID" value="KAJ0969480.1"/>
    <property type="molecule type" value="Genomic_DNA"/>
</dbReference>
<reference evidence="3" key="2">
    <citation type="journal article" date="2022" name="Hortic Res">
        <title>The genome of Dioscorea zingiberensis sheds light on the biosynthesis, origin and evolution of the medicinally important diosgenin saponins.</title>
        <authorList>
            <person name="Li Y."/>
            <person name="Tan C."/>
            <person name="Li Z."/>
            <person name="Guo J."/>
            <person name="Li S."/>
            <person name="Chen X."/>
            <person name="Wang C."/>
            <person name="Dai X."/>
            <person name="Yang H."/>
            <person name="Song W."/>
            <person name="Hou L."/>
            <person name="Xu J."/>
            <person name="Tong Z."/>
            <person name="Xu A."/>
            <person name="Yuan X."/>
            <person name="Wang W."/>
            <person name="Yang Q."/>
            <person name="Chen L."/>
            <person name="Sun Z."/>
            <person name="Wang K."/>
            <person name="Pan B."/>
            <person name="Chen J."/>
            <person name="Bao Y."/>
            <person name="Liu F."/>
            <person name="Qi X."/>
            <person name="Gang D.R."/>
            <person name="Wen J."/>
            <person name="Li J."/>
        </authorList>
    </citation>
    <scope>NUCLEOTIDE SEQUENCE</scope>
    <source>
        <strain evidence="3">Dzin_1.0</strain>
    </source>
</reference>
<evidence type="ECO:0000256" key="1">
    <source>
        <dbReference type="SAM" id="Coils"/>
    </source>
</evidence>
<feature type="region of interest" description="Disordered" evidence="2">
    <location>
        <begin position="189"/>
        <end position="208"/>
    </location>
</feature>
<keyword evidence="4" id="KW-1185">Reference proteome</keyword>
<dbReference type="OrthoDB" id="685187at2759"/>
<proteinExistence type="predicted"/>
<feature type="coiled-coil region" evidence="1">
    <location>
        <begin position="223"/>
        <end position="271"/>
    </location>
</feature>
<accession>A0A9D5HAT0</accession>
<feature type="compositionally biased region" description="Basic and acidic residues" evidence="2">
    <location>
        <begin position="79"/>
        <end position="92"/>
    </location>
</feature>
<sequence length="348" mass="39656">MAKDNRLIPVRGSGSKSKEKAHYDEDQGEEIELYSSVLPVNYESEIRKPYLGPPSDWDTQGQDQLDHNHKALVLYISENLDRSGDQEQREVEFMDAEEPPDPGDERHKELEMMTEDEPPYPREAMDLEMTKHRRTDNNGSKRILTAEIHTQKKDRAEVVTTRPFGSVKEAVTVFGERLVAGDKLEPSQKPIYAATSPPPSFSSSCSSQFNQDGEDDLIIVSFLKKLEVEIEKVKREVTLMKERETEIEIVVASLDEKHQKSMSKLSEIEENSRKWSGVQSKKKAMGIEMSSEYWPALAQAQSLGMVEGGYSERKKTESVKKKKPIVPLLGDLFSKRKLRMRFATLFTS</sequence>
<feature type="compositionally biased region" description="Basic and acidic residues" evidence="2">
    <location>
        <begin position="16"/>
        <end position="25"/>
    </location>
</feature>
<feature type="compositionally biased region" description="Acidic residues" evidence="2">
    <location>
        <begin position="93"/>
        <end position="102"/>
    </location>
</feature>
<feature type="region of interest" description="Disordered" evidence="2">
    <location>
        <begin position="79"/>
        <end position="122"/>
    </location>
</feature>
<dbReference type="Proteomes" id="UP001085076">
    <property type="component" value="Miscellaneous, Linkage group lg06"/>
</dbReference>
<name>A0A9D5HAT0_9LILI</name>
<evidence type="ECO:0000313" key="4">
    <source>
        <dbReference type="Proteomes" id="UP001085076"/>
    </source>
</evidence>
<gene>
    <name evidence="3" type="ORF">J5N97_022357</name>
</gene>
<feature type="region of interest" description="Disordered" evidence="2">
    <location>
        <begin position="1"/>
        <end position="27"/>
    </location>
</feature>
<dbReference type="AlphaFoldDB" id="A0A9D5HAT0"/>
<evidence type="ECO:0000256" key="2">
    <source>
        <dbReference type="SAM" id="MobiDB-lite"/>
    </source>
</evidence>